<sequence>MAHKLDSTAVTPQGATFPLYRVNTDVCDYNAYTDDTGCSCIIYTDTFDDVNTICQTSSAQTAYYWTDRTNCIVKTIKGESVDRIDKGRSVDSMTGSQYCSGVFDSNAQVLESVLSMPVGPDVNLVASAPSSSSSSASRAASSSSSVASSSSDSSSSGDSSSNSPSGSWTTTSFTGPCECQQYLCYTSGGCDEAIPYTFSGADSCTAGSTSVSKSDGTDYRCFVTLPNSKETLFCQCRPVTNNGISSTSSQGSSQGSTQGQSASGAGGASVASGSAAVISSTPSRATQSTSTTGGSSVSTGPSTTAIPSGLTSRANRSQGRSAGYLMVALLGVSLVML</sequence>
<proteinExistence type="predicted"/>
<evidence type="ECO:0000313" key="2">
    <source>
        <dbReference type="EMBL" id="THX18072.1"/>
    </source>
</evidence>
<reference evidence="2" key="1">
    <citation type="submission" date="2018-10" db="EMBL/GenBank/DDBJ databases">
        <title>Fifty Aureobasidium pullulans genomes reveal a recombining polyextremotolerant generalist.</title>
        <authorList>
            <person name="Gostincar C."/>
            <person name="Turk M."/>
            <person name="Zajc J."/>
            <person name="Gunde-Cimerman N."/>
        </authorList>
    </citation>
    <scope>NUCLEOTIDE SEQUENCE [LARGE SCALE GENOMIC DNA]</scope>
    <source>
        <strain evidence="2">EXF-10085</strain>
    </source>
</reference>
<dbReference type="AlphaFoldDB" id="A0A4S9DCC5"/>
<dbReference type="EMBL" id="QZAS01000001">
    <property type="protein sequence ID" value="THX18072.1"/>
    <property type="molecule type" value="Genomic_DNA"/>
</dbReference>
<organism evidence="2">
    <name type="scientific">Aureobasidium pullulans</name>
    <name type="common">Black yeast</name>
    <name type="synonym">Pullularia pullulans</name>
    <dbReference type="NCBI Taxonomy" id="5580"/>
    <lineage>
        <taxon>Eukaryota</taxon>
        <taxon>Fungi</taxon>
        <taxon>Dikarya</taxon>
        <taxon>Ascomycota</taxon>
        <taxon>Pezizomycotina</taxon>
        <taxon>Dothideomycetes</taxon>
        <taxon>Dothideomycetidae</taxon>
        <taxon>Dothideales</taxon>
        <taxon>Saccotheciaceae</taxon>
        <taxon>Aureobasidium</taxon>
    </lineage>
</organism>
<protein>
    <submittedName>
        <fullName evidence="2">Uncharacterized protein</fullName>
    </submittedName>
</protein>
<accession>A0A4S9DCC5</accession>
<feature type="compositionally biased region" description="Polar residues" evidence="1">
    <location>
        <begin position="305"/>
        <end position="317"/>
    </location>
</feature>
<feature type="region of interest" description="Disordered" evidence="1">
    <location>
        <begin position="245"/>
        <end position="317"/>
    </location>
</feature>
<feature type="region of interest" description="Disordered" evidence="1">
    <location>
        <begin position="127"/>
        <end position="167"/>
    </location>
</feature>
<comment type="caution">
    <text evidence="2">The sequence shown here is derived from an EMBL/GenBank/DDBJ whole genome shotgun (WGS) entry which is preliminary data.</text>
</comment>
<gene>
    <name evidence="2" type="ORF">D6D13_00520</name>
</gene>
<evidence type="ECO:0000256" key="1">
    <source>
        <dbReference type="SAM" id="MobiDB-lite"/>
    </source>
</evidence>
<name>A0A4S9DCC5_AURPU</name>
<feature type="compositionally biased region" description="Low complexity" evidence="1">
    <location>
        <begin position="245"/>
        <end position="304"/>
    </location>
</feature>